<feature type="region of interest" description="Disordered" evidence="5">
    <location>
        <begin position="1"/>
        <end position="38"/>
    </location>
</feature>
<dbReference type="InterPro" id="IPR007829">
    <property type="entry name" value="TM2"/>
</dbReference>
<comment type="subcellular location">
    <subcellularLocation>
        <location evidence="1">Membrane</location>
        <topology evidence="1">Multi-pass membrane protein</topology>
    </subcellularLocation>
</comment>
<dbReference type="EMBL" id="DVGA01000027">
    <property type="protein sequence ID" value="HIQ78039.1"/>
    <property type="molecule type" value="Genomic_DNA"/>
</dbReference>
<keyword evidence="3 6" id="KW-1133">Transmembrane helix</keyword>
<evidence type="ECO:0000256" key="4">
    <source>
        <dbReference type="ARBA" id="ARBA00023136"/>
    </source>
</evidence>
<feature type="domain" description="DZANK-type" evidence="8">
    <location>
        <begin position="44"/>
        <end position="90"/>
    </location>
</feature>
<sequence>MSSEYMTLPEEPRSGGSTAGEEPHGGGRGAEKERPEGGSDAVVCPNCGEPNAPGAKYCGLCGEQLPITRCYCPDCGRSYGAEIAYCVECGTMTLPGDPPRKKERCERPGRRNERLSDRSWLVTLILSAVLGVFGVHRFYAGKIGTGILYLLTFGCFGIGWLVDIITIACGGFRDKYGNLIRS</sequence>
<keyword evidence="2 6" id="KW-0812">Transmembrane</keyword>
<dbReference type="AlphaFoldDB" id="A0A9D0ZCZ9"/>
<evidence type="ECO:0000256" key="3">
    <source>
        <dbReference type="ARBA" id="ARBA00022989"/>
    </source>
</evidence>
<dbReference type="InterPro" id="IPR050932">
    <property type="entry name" value="TM2D1-3-like"/>
</dbReference>
<organism evidence="9 10">
    <name type="scientific">Candidatus Scatomorpha intestinavium</name>
    <dbReference type="NCBI Taxonomy" id="2840922"/>
    <lineage>
        <taxon>Bacteria</taxon>
        <taxon>Bacillati</taxon>
        <taxon>Bacillota</taxon>
        <taxon>Clostridia</taxon>
        <taxon>Eubacteriales</taxon>
        <taxon>Candidatus Scatomorpha</taxon>
    </lineage>
</organism>
<dbReference type="GO" id="GO:0016020">
    <property type="term" value="C:membrane"/>
    <property type="evidence" value="ECO:0007669"/>
    <property type="project" value="UniProtKB-SubCell"/>
</dbReference>
<evidence type="ECO:0000313" key="9">
    <source>
        <dbReference type="EMBL" id="HIQ78039.1"/>
    </source>
</evidence>
<evidence type="ECO:0000256" key="5">
    <source>
        <dbReference type="SAM" id="MobiDB-lite"/>
    </source>
</evidence>
<proteinExistence type="predicted"/>
<gene>
    <name evidence="9" type="ORF">IAB77_02135</name>
</gene>
<dbReference type="Proteomes" id="UP000824262">
    <property type="component" value="Unassembled WGS sequence"/>
</dbReference>
<evidence type="ECO:0000259" key="8">
    <source>
        <dbReference type="Pfam" id="PF12773"/>
    </source>
</evidence>
<dbReference type="PANTHER" id="PTHR21016">
    <property type="entry name" value="BETA-AMYLOID BINDING PROTEIN-RELATED"/>
    <property type="match status" value="1"/>
</dbReference>
<comment type="caution">
    <text evidence="9">The sequence shown here is derived from an EMBL/GenBank/DDBJ whole genome shotgun (WGS) entry which is preliminary data.</text>
</comment>
<name>A0A9D0ZCZ9_9FIRM</name>
<dbReference type="Pfam" id="PF05154">
    <property type="entry name" value="TM2"/>
    <property type="match status" value="1"/>
</dbReference>
<feature type="transmembrane region" description="Helical" evidence="6">
    <location>
        <begin position="146"/>
        <end position="172"/>
    </location>
</feature>
<feature type="compositionally biased region" description="Basic and acidic residues" evidence="5">
    <location>
        <begin position="21"/>
        <end position="37"/>
    </location>
</feature>
<keyword evidence="4 6" id="KW-0472">Membrane</keyword>
<feature type="domain" description="TM2" evidence="7">
    <location>
        <begin position="117"/>
        <end position="165"/>
    </location>
</feature>
<evidence type="ECO:0000313" key="10">
    <source>
        <dbReference type="Proteomes" id="UP000824262"/>
    </source>
</evidence>
<evidence type="ECO:0000256" key="6">
    <source>
        <dbReference type="SAM" id="Phobius"/>
    </source>
</evidence>
<dbReference type="InterPro" id="IPR025874">
    <property type="entry name" value="DZR"/>
</dbReference>
<evidence type="ECO:0000259" key="7">
    <source>
        <dbReference type="Pfam" id="PF05154"/>
    </source>
</evidence>
<evidence type="ECO:0000256" key="2">
    <source>
        <dbReference type="ARBA" id="ARBA00022692"/>
    </source>
</evidence>
<protein>
    <submittedName>
        <fullName evidence="9">TM2 domain-containing protein</fullName>
    </submittedName>
</protein>
<dbReference type="Pfam" id="PF12773">
    <property type="entry name" value="DZR"/>
    <property type="match status" value="1"/>
</dbReference>
<evidence type="ECO:0000256" key="1">
    <source>
        <dbReference type="ARBA" id="ARBA00004141"/>
    </source>
</evidence>
<dbReference type="PANTHER" id="PTHR21016:SF25">
    <property type="entry name" value="TM2 DOMAIN-CONTAINING PROTEIN DDB_G0277895-RELATED"/>
    <property type="match status" value="1"/>
</dbReference>
<feature type="transmembrane region" description="Helical" evidence="6">
    <location>
        <begin position="120"/>
        <end position="140"/>
    </location>
</feature>
<reference evidence="9" key="1">
    <citation type="submission" date="2020-10" db="EMBL/GenBank/DDBJ databases">
        <authorList>
            <person name="Gilroy R."/>
        </authorList>
    </citation>
    <scope>NUCLEOTIDE SEQUENCE</scope>
    <source>
        <strain evidence="9">ChiBcolR7-354</strain>
    </source>
</reference>
<reference evidence="9" key="2">
    <citation type="journal article" date="2021" name="PeerJ">
        <title>Extensive microbial diversity within the chicken gut microbiome revealed by metagenomics and culture.</title>
        <authorList>
            <person name="Gilroy R."/>
            <person name="Ravi A."/>
            <person name="Getino M."/>
            <person name="Pursley I."/>
            <person name="Horton D.L."/>
            <person name="Alikhan N.F."/>
            <person name="Baker D."/>
            <person name="Gharbi K."/>
            <person name="Hall N."/>
            <person name="Watson M."/>
            <person name="Adriaenssens E.M."/>
            <person name="Foster-Nyarko E."/>
            <person name="Jarju S."/>
            <person name="Secka A."/>
            <person name="Antonio M."/>
            <person name="Oren A."/>
            <person name="Chaudhuri R.R."/>
            <person name="La Ragione R."/>
            <person name="Hildebrand F."/>
            <person name="Pallen M.J."/>
        </authorList>
    </citation>
    <scope>NUCLEOTIDE SEQUENCE</scope>
    <source>
        <strain evidence="9">ChiBcolR7-354</strain>
    </source>
</reference>
<accession>A0A9D0ZCZ9</accession>